<dbReference type="GO" id="GO:0016765">
    <property type="term" value="F:transferase activity, transferring alkyl or aryl (other than methyl) groups"/>
    <property type="evidence" value="ECO:0007669"/>
    <property type="project" value="UniProtKB-ARBA"/>
</dbReference>
<feature type="domain" description="Tryptophan synthase beta chain-like PALP" evidence="7">
    <location>
        <begin position="8"/>
        <end position="294"/>
    </location>
</feature>
<keyword evidence="9" id="KW-1185">Reference proteome</keyword>
<comment type="caution">
    <text evidence="8">The sequence shown here is derived from an EMBL/GenBank/DDBJ whole genome shotgun (WGS) entry which is preliminary data.</text>
</comment>
<proteinExistence type="inferred from homology"/>
<dbReference type="STRING" id="1859473.BG261_02055"/>
<protein>
    <submittedName>
        <fullName evidence="8">Cysteine synthase</fullName>
    </submittedName>
</protein>
<dbReference type="InterPro" id="IPR050214">
    <property type="entry name" value="Cys_Synth/Cystath_Beta-Synth"/>
</dbReference>
<reference evidence="9" key="1">
    <citation type="submission" date="2016-09" db="EMBL/GenBank/DDBJ databases">
        <title>Draft genome sequence of a novel species of the family Streptococcaceae isolated from flowers.</title>
        <authorList>
            <person name="Chuah L.-O."/>
            <person name="Yap K.-P."/>
            <person name="Thong K.L."/>
            <person name="Liong M.T."/>
            <person name="Ahmad R."/>
            <person name="Rusul G."/>
        </authorList>
    </citation>
    <scope>NUCLEOTIDE SEQUENCE [LARGE SCALE GENOMIC DNA]</scope>
    <source>
        <strain evidence="9">DF1</strain>
    </source>
</reference>
<dbReference type="AlphaFoldDB" id="A0A1E8GMB3"/>
<sequence>MIVTNIHDLIGNTPIISFTNNEFEEIPLGSTVYAKLEFLNPGGSVKDRLGQHLIASGIEKGLINSDTTIIEPTAGNTGIGVALAALKYKLKTIFVVPEKFSQEKQDLMTALGAQIVHSPTEEGIKGAIAKAKELDNQIENSYLPLQFENDDNPDTYYKAMGPEITKDLNVEIDSFVAGVGSGGTFSGLGKYLQEKIPDIRLIGVEPVGSILNGGQSHGHEIEGIGVEFIPKFFQSLDIAGYETVSDQEGFDMTRKLASTYGLLVGSSSGAAMVAALREASKLPQGSKILTIFPDGGEKYLSKDIYKREEY</sequence>
<evidence type="ECO:0000256" key="5">
    <source>
        <dbReference type="ARBA" id="ARBA00022898"/>
    </source>
</evidence>
<dbReference type="Proteomes" id="UP000178622">
    <property type="component" value="Unassembled WGS sequence"/>
</dbReference>
<organism evidence="8 9">
    <name type="scientific">Floricoccus tropicus</name>
    <dbReference type="NCBI Taxonomy" id="1859473"/>
    <lineage>
        <taxon>Bacteria</taxon>
        <taxon>Bacillati</taxon>
        <taxon>Bacillota</taxon>
        <taxon>Bacilli</taxon>
        <taxon>Lactobacillales</taxon>
        <taxon>Streptococcaceae</taxon>
        <taxon>Floricoccus</taxon>
    </lineage>
</organism>
<dbReference type="FunFam" id="3.40.50.1100:FF:000016">
    <property type="entry name" value="Cysteine synthase A"/>
    <property type="match status" value="1"/>
</dbReference>
<dbReference type="PROSITE" id="PS00901">
    <property type="entry name" value="CYS_SYNTHASE"/>
    <property type="match status" value="1"/>
</dbReference>
<dbReference type="Pfam" id="PF00291">
    <property type="entry name" value="PALP"/>
    <property type="match status" value="1"/>
</dbReference>
<dbReference type="InterPro" id="IPR001216">
    <property type="entry name" value="P-phosphate_BS"/>
</dbReference>
<keyword evidence="3" id="KW-0028">Amino-acid biosynthesis</keyword>
<evidence type="ECO:0000256" key="3">
    <source>
        <dbReference type="ARBA" id="ARBA00022605"/>
    </source>
</evidence>
<evidence type="ECO:0000256" key="1">
    <source>
        <dbReference type="ARBA" id="ARBA00001933"/>
    </source>
</evidence>
<dbReference type="FunFam" id="3.40.50.1100:FF:000118">
    <property type="entry name" value="Related to CYS4-cystathionine beta-synthase"/>
    <property type="match status" value="1"/>
</dbReference>
<dbReference type="InterPro" id="IPR036052">
    <property type="entry name" value="TrpB-like_PALP_sf"/>
</dbReference>
<dbReference type="OrthoDB" id="9808024at2"/>
<evidence type="ECO:0000313" key="8">
    <source>
        <dbReference type="EMBL" id="OFI49389.1"/>
    </source>
</evidence>
<evidence type="ECO:0000313" key="9">
    <source>
        <dbReference type="Proteomes" id="UP000178622"/>
    </source>
</evidence>
<comment type="similarity">
    <text evidence="2">Belongs to the cysteine synthase/cystathionine beta-synthase family.</text>
</comment>
<evidence type="ECO:0000256" key="6">
    <source>
        <dbReference type="ARBA" id="ARBA00023192"/>
    </source>
</evidence>
<dbReference type="SUPFAM" id="SSF53686">
    <property type="entry name" value="Tryptophan synthase beta subunit-like PLP-dependent enzymes"/>
    <property type="match status" value="1"/>
</dbReference>
<evidence type="ECO:0000259" key="7">
    <source>
        <dbReference type="Pfam" id="PF00291"/>
    </source>
</evidence>
<keyword evidence="5" id="KW-0663">Pyridoxal phosphate</keyword>
<dbReference type="Gene3D" id="3.40.50.1100">
    <property type="match status" value="2"/>
</dbReference>
<dbReference type="PANTHER" id="PTHR10314">
    <property type="entry name" value="CYSTATHIONINE BETA-SYNTHASE"/>
    <property type="match status" value="1"/>
</dbReference>
<dbReference type="InterPro" id="IPR001926">
    <property type="entry name" value="TrpB-like_PALP"/>
</dbReference>
<dbReference type="EMBL" id="MKIR01000012">
    <property type="protein sequence ID" value="OFI49389.1"/>
    <property type="molecule type" value="Genomic_DNA"/>
</dbReference>
<keyword evidence="4" id="KW-0808">Transferase</keyword>
<dbReference type="CDD" id="cd01561">
    <property type="entry name" value="CBS_like"/>
    <property type="match status" value="1"/>
</dbReference>
<evidence type="ECO:0000256" key="4">
    <source>
        <dbReference type="ARBA" id="ARBA00022679"/>
    </source>
</evidence>
<dbReference type="GO" id="GO:0006535">
    <property type="term" value="P:cysteine biosynthetic process from serine"/>
    <property type="evidence" value="ECO:0007669"/>
    <property type="project" value="InterPro"/>
</dbReference>
<dbReference type="RefSeq" id="WP_070791910.1">
    <property type="nucleotide sequence ID" value="NZ_MKIR01000012.1"/>
</dbReference>
<evidence type="ECO:0000256" key="2">
    <source>
        <dbReference type="ARBA" id="ARBA00007103"/>
    </source>
</evidence>
<comment type="cofactor">
    <cofactor evidence="1">
        <name>pyridoxal 5'-phosphate</name>
        <dbReference type="ChEBI" id="CHEBI:597326"/>
    </cofactor>
</comment>
<gene>
    <name evidence="8" type="ORF">BG261_02055</name>
</gene>
<name>A0A1E8GMB3_9LACT</name>
<accession>A0A1E8GMB3</accession>
<keyword evidence="6" id="KW-0198">Cysteine biosynthesis</keyword>